<dbReference type="InterPro" id="IPR013154">
    <property type="entry name" value="ADH-like_N"/>
</dbReference>
<dbReference type="InterPro" id="IPR047109">
    <property type="entry name" value="CAD-like"/>
</dbReference>
<keyword evidence="6 11" id="KW-0862">Zinc</keyword>
<evidence type="ECO:0000259" key="13">
    <source>
        <dbReference type="Pfam" id="PF08240"/>
    </source>
</evidence>
<evidence type="ECO:0000313" key="14">
    <source>
        <dbReference type="EMBL" id="KAH6652421.1"/>
    </source>
</evidence>
<dbReference type="GeneID" id="70137802"/>
<dbReference type="SUPFAM" id="SSF51735">
    <property type="entry name" value="NAD(P)-binding Rossmann-fold domains"/>
    <property type="match status" value="1"/>
</dbReference>
<keyword evidence="5 11" id="KW-0479">Metal-binding</keyword>
<evidence type="ECO:0000256" key="10">
    <source>
        <dbReference type="ARBA" id="ARBA00050997"/>
    </source>
</evidence>
<evidence type="ECO:0000256" key="9">
    <source>
        <dbReference type="ARBA" id="ARBA00024074"/>
    </source>
</evidence>
<evidence type="ECO:0000256" key="4">
    <source>
        <dbReference type="ARBA" id="ARBA00022553"/>
    </source>
</evidence>
<evidence type="ECO:0000256" key="2">
    <source>
        <dbReference type="ARBA" id="ARBA00008072"/>
    </source>
</evidence>
<dbReference type="GO" id="GO:0008106">
    <property type="term" value="F:alcohol dehydrogenase (NADP+) activity"/>
    <property type="evidence" value="ECO:0007669"/>
    <property type="project" value="UniProtKB-EC"/>
</dbReference>
<dbReference type="InterPro" id="IPR011032">
    <property type="entry name" value="GroES-like_sf"/>
</dbReference>
<dbReference type="FunFam" id="3.40.50.720:FF:000158">
    <property type="entry name" value="Zinc-binding alcohol dehydrogenase"/>
    <property type="match status" value="1"/>
</dbReference>
<evidence type="ECO:0000256" key="5">
    <source>
        <dbReference type="ARBA" id="ARBA00022723"/>
    </source>
</evidence>
<comment type="catalytic activity">
    <reaction evidence="10">
        <text>a primary alcohol + NADP(+) = an aldehyde + NADPH + H(+)</text>
        <dbReference type="Rhea" id="RHEA:15937"/>
        <dbReference type="ChEBI" id="CHEBI:15378"/>
        <dbReference type="ChEBI" id="CHEBI:15734"/>
        <dbReference type="ChEBI" id="CHEBI:17478"/>
        <dbReference type="ChEBI" id="CHEBI:57783"/>
        <dbReference type="ChEBI" id="CHEBI:58349"/>
        <dbReference type="EC" id="1.1.1.2"/>
    </reaction>
    <physiologicalReaction direction="left-to-right" evidence="10">
        <dbReference type="Rhea" id="RHEA:15938"/>
    </physiologicalReaction>
    <physiologicalReaction direction="right-to-left" evidence="10">
        <dbReference type="Rhea" id="RHEA:15939"/>
    </physiologicalReaction>
</comment>
<feature type="domain" description="Alcohol dehydrogenase-like C-terminal" evidence="12">
    <location>
        <begin position="205"/>
        <end position="332"/>
    </location>
</feature>
<comment type="cofactor">
    <cofactor evidence="1 11">
        <name>Zn(2+)</name>
        <dbReference type="ChEBI" id="CHEBI:29105"/>
    </cofactor>
</comment>
<dbReference type="PROSITE" id="PS00059">
    <property type="entry name" value="ADH_ZINC"/>
    <property type="match status" value="1"/>
</dbReference>
<dbReference type="InterPro" id="IPR036291">
    <property type="entry name" value="NAD(P)-bd_dom_sf"/>
</dbReference>
<dbReference type="GO" id="GO:0008270">
    <property type="term" value="F:zinc ion binding"/>
    <property type="evidence" value="ECO:0007669"/>
    <property type="project" value="InterPro"/>
</dbReference>
<evidence type="ECO:0000256" key="1">
    <source>
        <dbReference type="ARBA" id="ARBA00001947"/>
    </source>
</evidence>
<reference evidence="14" key="1">
    <citation type="journal article" date="2021" name="Nat. Commun.">
        <title>Genetic determinants of endophytism in the Arabidopsis root mycobiome.</title>
        <authorList>
            <person name="Mesny F."/>
            <person name="Miyauchi S."/>
            <person name="Thiergart T."/>
            <person name="Pickel B."/>
            <person name="Atanasova L."/>
            <person name="Karlsson M."/>
            <person name="Huettel B."/>
            <person name="Barry K.W."/>
            <person name="Haridas S."/>
            <person name="Chen C."/>
            <person name="Bauer D."/>
            <person name="Andreopoulos W."/>
            <person name="Pangilinan J."/>
            <person name="LaButti K."/>
            <person name="Riley R."/>
            <person name="Lipzen A."/>
            <person name="Clum A."/>
            <person name="Drula E."/>
            <person name="Henrissat B."/>
            <person name="Kohler A."/>
            <person name="Grigoriev I.V."/>
            <person name="Martin F.M."/>
            <person name="Hacquard S."/>
        </authorList>
    </citation>
    <scope>NUCLEOTIDE SEQUENCE</scope>
    <source>
        <strain evidence="14">MPI-SDFR-AT-0073</strain>
    </source>
</reference>
<dbReference type="RefSeq" id="XP_045956699.1">
    <property type="nucleotide sequence ID" value="XM_046108911.1"/>
</dbReference>
<evidence type="ECO:0000313" key="15">
    <source>
        <dbReference type="Proteomes" id="UP000758603"/>
    </source>
</evidence>
<evidence type="ECO:0000256" key="11">
    <source>
        <dbReference type="RuleBase" id="RU361277"/>
    </source>
</evidence>
<keyword evidence="4" id="KW-0597">Phosphoprotein</keyword>
<keyword evidence="8" id="KW-0560">Oxidoreductase</keyword>
<accession>A0A9P8UHS0</accession>
<dbReference type="EMBL" id="JAGPXC010000006">
    <property type="protein sequence ID" value="KAH6652421.1"/>
    <property type="molecule type" value="Genomic_DNA"/>
</dbReference>
<dbReference type="GO" id="GO:0006066">
    <property type="term" value="P:alcohol metabolic process"/>
    <property type="evidence" value="ECO:0007669"/>
    <property type="project" value="UniProtKB-ARBA"/>
</dbReference>
<evidence type="ECO:0000256" key="8">
    <source>
        <dbReference type="ARBA" id="ARBA00023002"/>
    </source>
</evidence>
<dbReference type="Pfam" id="PF08240">
    <property type="entry name" value="ADH_N"/>
    <property type="match status" value="1"/>
</dbReference>
<evidence type="ECO:0000259" key="12">
    <source>
        <dbReference type="Pfam" id="PF00107"/>
    </source>
</evidence>
<feature type="domain" description="Alcohol dehydrogenase-like N-terminal" evidence="13">
    <location>
        <begin position="35"/>
        <end position="166"/>
    </location>
</feature>
<gene>
    <name evidence="14" type="ORF">BKA67DRAFT_681053</name>
</gene>
<dbReference type="OrthoDB" id="1879366at2759"/>
<dbReference type="PANTHER" id="PTHR42683">
    <property type="entry name" value="ALDEHYDE REDUCTASE"/>
    <property type="match status" value="1"/>
</dbReference>
<proteinExistence type="inferred from homology"/>
<comment type="caution">
    <text evidence="14">The sequence shown here is derived from an EMBL/GenBank/DDBJ whole genome shotgun (WGS) entry which is preliminary data.</text>
</comment>
<dbReference type="InterPro" id="IPR002328">
    <property type="entry name" value="ADH_Zn_CS"/>
</dbReference>
<dbReference type="Proteomes" id="UP000758603">
    <property type="component" value="Unassembled WGS sequence"/>
</dbReference>
<dbReference type="CDD" id="cd05283">
    <property type="entry name" value="CAD1"/>
    <property type="match status" value="1"/>
</dbReference>
<protein>
    <recommendedName>
        <fullName evidence="9">alcohol dehydrogenase (NADP(+))</fullName>
        <ecNumber evidence="9">1.1.1.2</ecNumber>
    </recommendedName>
</protein>
<keyword evidence="15" id="KW-1185">Reference proteome</keyword>
<evidence type="ECO:0000256" key="6">
    <source>
        <dbReference type="ARBA" id="ARBA00022833"/>
    </source>
</evidence>
<organism evidence="14 15">
    <name type="scientific">Truncatella angustata</name>
    <dbReference type="NCBI Taxonomy" id="152316"/>
    <lineage>
        <taxon>Eukaryota</taxon>
        <taxon>Fungi</taxon>
        <taxon>Dikarya</taxon>
        <taxon>Ascomycota</taxon>
        <taxon>Pezizomycotina</taxon>
        <taxon>Sordariomycetes</taxon>
        <taxon>Xylariomycetidae</taxon>
        <taxon>Amphisphaeriales</taxon>
        <taxon>Sporocadaceae</taxon>
        <taxon>Truncatella</taxon>
    </lineage>
</organism>
<dbReference type="EC" id="1.1.1.2" evidence="9"/>
<name>A0A9P8UHS0_9PEZI</name>
<comment type="subunit">
    <text evidence="3">Homodimer.</text>
</comment>
<sequence>MPRQNYKFEGWVGHDPSSAEGKMIWSEFQPKRWEETDIDIKITHCGMCGSDVHTLRSGWYPAPYPIIVGHEIVGEVVRVGSQAVGDHKVGDRVGVGCLTDNCEGDPKFASEPHKAKKCANCADGEEQFCPKARWTYPGPHHNGDKAYGGYATYHRCPGRFAFRIPEKLQPAQAATMMCAGITMFSPLKQWGCGPGKKVGIIGLGGLGHYGVLFAKAMGADTVVAISRRENKRQQALQLGADDYLATEDGGKGWFKKYYGQLDLLISTVASSRAPMKGYLALMKRRGTLVHVGNPDDGQFVIPPSSLIMKSLNFAGSCIGSAAETTEMLQLAADQGIKAWVEERPMKEANQALRDMEAGKPRYRYCLVNQEGAKL</sequence>
<dbReference type="Gene3D" id="3.40.50.720">
    <property type="entry name" value="NAD(P)-binding Rossmann-like Domain"/>
    <property type="match status" value="1"/>
</dbReference>
<evidence type="ECO:0000256" key="3">
    <source>
        <dbReference type="ARBA" id="ARBA00011738"/>
    </source>
</evidence>
<comment type="similarity">
    <text evidence="2 11">Belongs to the zinc-containing alcohol dehydrogenase family.</text>
</comment>
<keyword evidence="7" id="KW-0521">NADP</keyword>
<evidence type="ECO:0000256" key="7">
    <source>
        <dbReference type="ARBA" id="ARBA00022857"/>
    </source>
</evidence>
<dbReference type="Gene3D" id="3.90.180.10">
    <property type="entry name" value="Medium-chain alcohol dehydrogenases, catalytic domain"/>
    <property type="match status" value="1"/>
</dbReference>
<dbReference type="Pfam" id="PF00107">
    <property type="entry name" value="ADH_zinc_N"/>
    <property type="match status" value="1"/>
</dbReference>
<dbReference type="SUPFAM" id="SSF50129">
    <property type="entry name" value="GroES-like"/>
    <property type="match status" value="1"/>
</dbReference>
<dbReference type="InterPro" id="IPR013149">
    <property type="entry name" value="ADH-like_C"/>
</dbReference>
<dbReference type="AlphaFoldDB" id="A0A9P8UHS0"/>